<gene>
    <name evidence="1" type="ORF">GDO81_013618</name>
</gene>
<name>A0AAV7B202_ENGPU</name>
<dbReference type="AlphaFoldDB" id="A0AAV7B202"/>
<dbReference type="Proteomes" id="UP000824782">
    <property type="component" value="Unassembled WGS sequence"/>
</dbReference>
<reference evidence="1" key="1">
    <citation type="thesis" date="2020" institute="ProQuest LLC" country="789 East Eisenhower Parkway, Ann Arbor, MI, USA">
        <title>Comparative Genomics and Chromosome Evolution.</title>
        <authorList>
            <person name="Mudd A.B."/>
        </authorList>
    </citation>
    <scope>NUCLEOTIDE SEQUENCE</scope>
    <source>
        <strain evidence="1">237g6f4</strain>
        <tissue evidence="1">Blood</tissue>
    </source>
</reference>
<dbReference type="EMBL" id="WNYA01000006">
    <property type="protein sequence ID" value="KAG8567427.1"/>
    <property type="molecule type" value="Genomic_DNA"/>
</dbReference>
<evidence type="ECO:0000313" key="2">
    <source>
        <dbReference type="Proteomes" id="UP000824782"/>
    </source>
</evidence>
<comment type="caution">
    <text evidence="1">The sequence shown here is derived from an EMBL/GenBank/DDBJ whole genome shotgun (WGS) entry which is preliminary data.</text>
</comment>
<protein>
    <submittedName>
        <fullName evidence="1">Uncharacterized protein</fullName>
    </submittedName>
</protein>
<organism evidence="1 2">
    <name type="scientific">Engystomops pustulosus</name>
    <name type="common">Tungara frog</name>
    <name type="synonym">Physalaemus pustulosus</name>
    <dbReference type="NCBI Taxonomy" id="76066"/>
    <lineage>
        <taxon>Eukaryota</taxon>
        <taxon>Metazoa</taxon>
        <taxon>Chordata</taxon>
        <taxon>Craniata</taxon>
        <taxon>Vertebrata</taxon>
        <taxon>Euteleostomi</taxon>
        <taxon>Amphibia</taxon>
        <taxon>Batrachia</taxon>
        <taxon>Anura</taxon>
        <taxon>Neobatrachia</taxon>
        <taxon>Hyloidea</taxon>
        <taxon>Leptodactylidae</taxon>
        <taxon>Leiuperinae</taxon>
        <taxon>Engystomops</taxon>
    </lineage>
</organism>
<proteinExistence type="predicted"/>
<keyword evidence="2" id="KW-1185">Reference proteome</keyword>
<accession>A0AAV7B202</accession>
<sequence length="76" mass="8543">MTELHSFIVPGLPPSRPGSHLDQFPEVAWCWSLSLLILALLLPPPPFSFPFFFFLFNVLSLDPFTPYPFLPPSSAP</sequence>
<evidence type="ECO:0000313" key="1">
    <source>
        <dbReference type="EMBL" id="KAG8567427.1"/>
    </source>
</evidence>